<dbReference type="GO" id="GO:0000466">
    <property type="term" value="P:maturation of 5.8S rRNA from tricistronic rRNA transcript (SSU-rRNA, 5.8S rRNA, LSU-rRNA)"/>
    <property type="evidence" value="ECO:0007669"/>
    <property type="project" value="UniProtKB-UniRule"/>
</dbReference>
<evidence type="ECO:0000313" key="11">
    <source>
        <dbReference type="EMBL" id="GFS17573.1"/>
    </source>
</evidence>
<evidence type="ECO:0000256" key="6">
    <source>
        <dbReference type="HAMAP-Rule" id="MF_03029"/>
    </source>
</evidence>
<dbReference type="GO" id="GO:0000463">
    <property type="term" value="P:maturation of LSU-rRNA from tricistronic rRNA transcript (SSU-rRNA, 5.8S rRNA, LSU-rRNA)"/>
    <property type="evidence" value="ECO:0007669"/>
    <property type="project" value="UniProtKB-UniRule"/>
</dbReference>
<feature type="region of interest" description="Disordered" evidence="8">
    <location>
        <begin position="227"/>
        <end position="253"/>
    </location>
</feature>
<keyword evidence="1 6" id="KW-0690">Ribosome biogenesis</keyword>
<evidence type="ECO:0000256" key="7">
    <source>
        <dbReference type="PROSITE-ProRule" id="PRU00221"/>
    </source>
</evidence>
<dbReference type="InterPro" id="IPR001680">
    <property type="entry name" value="WD40_rpt"/>
</dbReference>
<dbReference type="PROSITE" id="PS50082">
    <property type="entry name" value="WD_REPEATS_2"/>
    <property type="match status" value="3"/>
</dbReference>
<evidence type="ECO:0000256" key="2">
    <source>
        <dbReference type="ARBA" id="ARBA00022552"/>
    </source>
</evidence>
<gene>
    <name evidence="11" type="ORF">ElyMa_003242600</name>
</gene>
<keyword evidence="3 7" id="KW-0853">WD repeat</keyword>
<dbReference type="PROSITE" id="PS00678">
    <property type="entry name" value="WD_REPEATS_1"/>
    <property type="match status" value="1"/>
</dbReference>
<dbReference type="AlphaFoldDB" id="A0AAV4J7C6"/>
<dbReference type="GO" id="GO:0005654">
    <property type="term" value="C:nucleoplasm"/>
    <property type="evidence" value="ECO:0007669"/>
    <property type="project" value="UniProtKB-SubCell"/>
</dbReference>
<accession>A0AAV4J7C6</accession>
<dbReference type="PRINTS" id="PR00320">
    <property type="entry name" value="GPROTEINBRPT"/>
</dbReference>
<keyword evidence="5 6" id="KW-0539">Nucleus</keyword>
<dbReference type="GO" id="GO:0030687">
    <property type="term" value="C:preribosome, large subunit precursor"/>
    <property type="evidence" value="ECO:0007669"/>
    <property type="project" value="UniProtKB-UniRule"/>
</dbReference>
<feature type="compositionally biased region" description="Basic and acidic residues" evidence="8">
    <location>
        <begin position="234"/>
        <end position="246"/>
    </location>
</feature>
<proteinExistence type="inferred from homology"/>
<feature type="repeat" description="WD" evidence="7">
    <location>
        <begin position="349"/>
        <end position="391"/>
    </location>
</feature>
<dbReference type="Pfam" id="PF00400">
    <property type="entry name" value="WD40"/>
    <property type="match status" value="6"/>
</dbReference>
<dbReference type="PANTHER" id="PTHR19855:SF11">
    <property type="entry name" value="RIBOSOME BIOGENESIS PROTEIN WDR12"/>
    <property type="match status" value="1"/>
</dbReference>
<dbReference type="InterPro" id="IPR019775">
    <property type="entry name" value="WD40_repeat_CS"/>
</dbReference>
<name>A0AAV4J7C6_9GAST</name>
<keyword evidence="12" id="KW-1185">Reference proteome</keyword>
<feature type="domain" description="NLE" evidence="10">
    <location>
        <begin position="14"/>
        <end position="79"/>
    </location>
</feature>
<dbReference type="InterPro" id="IPR012972">
    <property type="entry name" value="NLE"/>
</dbReference>
<dbReference type="PROSITE" id="PS50294">
    <property type="entry name" value="WD_REPEATS_REGION"/>
    <property type="match status" value="2"/>
</dbReference>
<dbReference type="EMBL" id="BMAT01006665">
    <property type="protein sequence ID" value="GFS17573.1"/>
    <property type="molecule type" value="Genomic_DNA"/>
</dbReference>
<dbReference type="Gene3D" id="2.130.10.10">
    <property type="entry name" value="YVTN repeat-like/Quinoprotein amine dehydrogenase"/>
    <property type="match status" value="1"/>
</dbReference>
<evidence type="ECO:0000256" key="1">
    <source>
        <dbReference type="ARBA" id="ARBA00022517"/>
    </source>
</evidence>
<reference evidence="11 12" key="1">
    <citation type="journal article" date="2021" name="Elife">
        <title>Chloroplast acquisition without the gene transfer in kleptoplastic sea slugs, Plakobranchus ocellatus.</title>
        <authorList>
            <person name="Maeda T."/>
            <person name="Takahashi S."/>
            <person name="Yoshida T."/>
            <person name="Shimamura S."/>
            <person name="Takaki Y."/>
            <person name="Nagai Y."/>
            <person name="Toyoda A."/>
            <person name="Suzuki Y."/>
            <person name="Arimoto A."/>
            <person name="Ishii H."/>
            <person name="Satoh N."/>
            <person name="Nishiyama T."/>
            <person name="Hasebe M."/>
            <person name="Maruyama T."/>
            <person name="Minagawa J."/>
            <person name="Obokata J."/>
            <person name="Shigenobu S."/>
        </authorList>
    </citation>
    <scope>NUCLEOTIDE SEQUENCE [LARGE SCALE GENOMIC DNA]</scope>
</reference>
<keyword evidence="4" id="KW-0677">Repeat</keyword>
<sequence length="486" mass="54581">MASSTPTLASTSHIQAKFFTKQTEYAIPDVPYSLPVNVSPKELNDIIYSVLYEGETEKTAAFDFLIHGELLRSSLDVYLEDKEISTESVFEIEYIERQAAPRPETSLSHDDWVSCVRGNNNLIACGCYDNTVKLWTRDGHCLTTIPGHSGPVKCVTWLKNTDEDDEHLFASGSHDQTAFVWRWKAAKKEIDCLYALRGHSGSVDCIAVNEDGERVVTGSWDKTIKLWTANNPSPEEKERDDSESAHQPKKIKSSGHKMITRVPLLTLGGHKEAVSSALWLDDSNVCTASWDHTLRTWDMSRAEQTQILEGSKAFFQIAHSPLSNLIVSASADRHVRLHDLRTKEMKGTYTSHAGWVSSVDWSKSDEHLFVSGSHDCLMKLWDTRSPKAPLYNMIGQEEKILAVDWSIPDLMLSGGVEVILFADDLALLAQNEDLEQASSLLQQGLECIEKWSKKWKMTLNVDKCEVTHFSKWTKEASWGLNVTVSC</sequence>
<dbReference type="Proteomes" id="UP000762676">
    <property type="component" value="Unassembled WGS sequence"/>
</dbReference>
<dbReference type="InterPro" id="IPR028599">
    <property type="entry name" value="WDR12/Ytm1"/>
</dbReference>
<dbReference type="Pfam" id="PF08154">
    <property type="entry name" value="NLE"/>
    <property type="match status" value="1"/>
</dbReference>
<evidence type="ECO:0000313" key="12">
    <source>
        <dbReference type="Proteomes" id="UP000762676"/>
    </source>
</evidence>
<dbReference type="InterPro" id="IPR015943">
    <property type="entry name" value="WD40/YVTN_repeat-like_dom_sf"/>
</dbReference>
<evidence type="ECO:0000256" key="5">
    <source>
        <dbReference type="ARBA" id="ARBA00023242"/>
    </source>
</evidence>
<dbReference type="PANTHER" id="PTHR19855">
    <property type="entry name" value="WD40 REPEAT PROTEIN 12, 37"/>
    <property type="match status" value="1"/>
</dbReference>
<evidence type="ECO:0000256" key="3">
    <source>
        <dbReference type="ARBA" id="ARBA00022574"/>
    </source>
</evidence>
<comment type="caution">
    <text evidence="11">The sequence shown here is derived from an EMBL/GenBank/DDBJ whole genome shotgun (WGS) entry which is preliminary data.</text>
</comment>
<feature type="repeat" description="WD" evidence="7">
    <location>
        <begin position="196"/>
        <end position="237"/>
    </location>
</feature>
<evidence type="ECO:0000256" key="4">
    <source>
        <dbReference type="ARBA" id="ARBA00022737"/>
    </source>
</evidence>
<dbReference type="InterPro" id="IPR020472">
    <property type="entry name" value="WD40_PAC1"/>
</dbReference>
<comment type="function">
    <text evidence="6">Required for maturation of ribosomal RNAs and formation of the large ribosomal subunit.</text>
</comment>
<dbReference type="SUPFAM" id="SSF50978">
    <property type="entry name" value="WD40 repeat-like"/>
    <property type="match status" value="1"/>
</dbReference>
<dbReference type="InterPro" id="IPR000477">
    <property type="entry name" value="RT_dom"/>
</dbReference>
<dbReference type="GO" id="GO:0043021">
    <property type="term" value="F:ribonucleoprotein complex binding"/>
    <property type="evidence" value="ECO:0007669"/>
    <property type="project" value="UniProtKB-UniRule"/>
</dbReference>
<keyword evidence="2 6" id="KW-0698">rRNA processing</keyword>
<dbReference type="HAMAP" id="MF_03029">
    <property type="entry name" value="WDR12"/>
    <property type="match status" value="1"/>
</dbReference>
<comment type="similarity">
    <text evidence="6">Belongs to the WD repeat WDR12/YTM1 family.</text>
</comment>
<dbReference type="CDD" id="cd00200">
    <property type="entry name" value="WD40"/>
    <property type="match status" value="1"/>
</dbReference>
<evidence type="ECO:0000259" key="10">
    <source>
        <dbReference type="Pfam" id="PF08154"/>
    </source>
</evidence>
<comment type="subcellular location">
    <subcellularLocation>
        <location evidence="6">Nucleus</location>
        <location evidence="6">Nucleolus</location>
    </subcellularLocation>
    <subcellularLocation>
        <location evidence="6">Nucleus</location>
        <location evidence="6">Nucleoplasm</location>
    </subcellularLocation>
</comment>
<protein>
    <recommendedName>
        <fullName evidence="6">Ribosome biogenesis protein WDR12 homolog</fullName>
    </recommendedName>
</protein>
<organism evidence="11 12">
    <name type="scientific">Elysia marginata</name>
    <dbReference type="NCBI Taxonomy" id="1093978"/>
    <lineage>
        <taxon>Eukaryota</taxon>
        <taxon>Metazoa</taxon>
        <taxon>Spiralia</taxon>
        <taxon>Lophotrochozoa</taxon>
        <taxon>Mollusca</taxon>
        <taxon>Gastropoda</taxon>
        <taxon>Heterobranchia</taxon>
        <taxon>Euthyneura</taxon>
        <taxon>Panpulmonata</taxon>
        <taxon>Sacoglossa</taxon>
        <taxon>Placobranchoidea</taxon>
        <taxon>Plakobranchidae</taxon>
        <taxon>Elysia</taxon>
    </lineage>
</organism>
<evidence type="ECO:0000256" key="8">
    <source>
        <dbReference type="SAM" id="MobiDB-lite"/>
    </source>
</evidence>
<feature type="repeat" description="WD" evidence="7">
    <location>
        <begin position="267"/>
        <end position="307"/>
    </location>
</feature>
<dbReference type="InterPro" id="IPR036322">
    <property type="entry name" value="WD40_repeat_dom_sf"/>
</dbReference>
<feature type="domain" description="Reverse transcriptase" evidence="9">
    <location>
        <begin position="415"/>
        <end position="472"/>
    </location>
</feature>
<dbReference type="SMART" id="SM00320">
    <property type="entry name" value="WD40"/>
    <property type="match status" value="7"/>
</dbReference>
<dbReference type="Pfam" id="PF00078">
    <property type="entry name" value="RVT_1"/>
    <property type="match status" value="1"/>
</dbReference>
<evidence type="ECO:0000259" key="9">
    <source>
        <dbReference type="Pfam" id="PF00078"/>
    </source>
</evidence>
<dbReference type="GO" id="GO:0005730">
    <property type="term" value="C:nucleolus"/>
    <property type="evidence" value="ECO:0007669"/>
    <property type="project" value="UniProtKB-SubCell"/>
</dbReference>